<evidence type="ECO:0000313" key="8">
    <source>
        <dbReference type="EMBL" id="GAA0315867.1"/>
    </source>
</evidence>
<comment type="caution">
    <text evidence="8">The sequence shown here is derived from an EMBL/GenBank/DDBJ whole genome shotgun (WGS) entry which is preliminary data.</text>
</comment>
<evidence type="ECO:0000256" key="2">
    <source>
        <dbReference type="ARBA" id="ARBA00006386"/>
    </source>
</evidence>
<dbReference type="RefSeq" id="WP_343795716.1">
    <property type="nucleotide sequence ID" value="NZ_BAAADJ010000004.1"/>
</dbReference>
<name>A0ABP3FEE2_9BACI</name>
<dbReference type="EMBL" id="BAAADJ010000004">
    <property type="protein sequence ID" value="GAA0315867.1"/>
    <property type="molecule type" value="Genomic_DNA"/>
</dbReference>
<reference evidence="9" key="1">
    <citation type="journal article" date="2019" name="Int. J. Syst. Evol. Microbiol.">
        <title>The Global Catalogue of Microorganisms (GCM) 10K type strain sequencing project: providing services to taxonomists for standard genome sequencing and annotation.</title>
        <authorList>
            <consortium name="The Broad Institute Genomics Platform"/>
            <consortium name="The Broad Institute Genome Sequencing Center for Infectious Disease"/>
            <person name="Wu L."/>
            <person name="Ma J."/>
        </authorList>
    </citation>
    <scope>NUCLEOTIDE SEQUENCE [LARGE SCALE GENOMIC DNA]</scope>
    <source>
        <strain evidence="9">JCM 9731</strain>
    </source>
</reference>
<gene>
    <name evidence="8" type="ORF">GCM10008967_03020</name>
</gene>
<organism evidence="8 9">
    <name type="scientific">Bacillus carboniphilus</name>
    <dbReference type="NCBI Taxonomy" id="86663"/>
    <lineage>
        <taxon>Bacteria</taxon>
        <taxon>Bacillati</taxon>
        <taxon>Bacillota</taxon>
        <taxon>Bacilli</taxon>
        <taxon>Bacillales</taxon>
        <taxon>Bacillaceae</taxon>
        <taxon>Bacillus</taxon>
    </lineage>
</organism>
<keyword evidence="6 7" id="KW-0472">Membrane</keyword>
<feature type="transmembrane region" description="Helical" evidence="7">
    <location>
        <begin position="106"/>
        <end position="129"/>
    </location>
</feature>
<dbReference type="InterPro" id="IPR053166">
    <property type="entry name" value="UPF0718_permease"/>
</dbReference>
<sequence>MEWFKSFSWLFIELAFLFIGISFLVNLLQGFIPFEKIERKLVGSNKWVGGLFALIFAFVTPFCSCSTIPIIVNMLKRKFPFGVVMVFLFASPLLDPTIISVMGFMLGWKVALIYTILTSIFSYAIGFLLEKWGLETQVKNVTISGYEEKEHAFSLKEAWAETFQLMKTVLPYLLLGAVIGATIKNLVPMEWMANTFGTDGWWLVPIAAILGIPLYIRLASMIPISTILIGKGMALGPVMALLISSAGASLPEVMLLHSIFKKKLVYLFILSVVSMATMSGFLFYLI</sequence>
<feature type="transmembrane region" description="Helical" evidence="7">
    <location>
        <begin position="169"/>
        <end position="187"/>
    </location>
</feature>
<keyword evidence="3" id="KW-1003">Cell membrane</keyword>
<evidence type="ECO:0000313" key="9">
    <source>
        <dbReference type="Proteomes" id="UP001500782"/>
    </source>
</evidence>
<proteinExistence type="inferred from homology"/>
<feature type="transmembrane region" description="Helical" evidence="7">
    <location>
        <begin position="6"/>
        <end position="28"/>
    </location>
</feature>
<accession>A0ABP3FEE2</accession>
<evidence type="ECO:0000256" key="6">
    <source>
        <dbReference type="ARBA" id="ARBA00023136"/>
    </source>
</evidence>
<feature type="transmembrane region" description="Helical" evidence="7">
    <location>
        <begin position="222"/>
        <end position="243"/>
    </location>
</feature>
<evidence type="ECO:0000256" key="5">
    <source>
        <dbReference type="ARBA" id="ARBA00022989"/>
    </source>
</evidence>
<keyword evidence="9" id="KW-1185">Reference proteome</keyword>
<dbReference type="Pfam" id="PF03773">
    <property type="entry name" value="ArsP_1"/>
    <property type="match status" value="1"/>
</dbReference>
<evidence type="ECO:0000256" key="3">
    <source>
        <dbReference type="ARBA" id="ARBA00022475"/>
    </source>
</evidence>
<keyword evidence="5 7" id="KW-1133">Transmembrane helix</keyword>
<feature type="transmembrane region" description="Helical" evidence="7">
    <location>
        <begin position="264"/>
        <end position="285"/>
    </location>
</feature>
<comment type="similarity">
    <text evidence="2">Belongs to the UPF0718 family.</text>
</comment>
<keyword evidence="4 7" id="KW-0812">Transmembrane</keyword>
<dbReference type="Proteomes" id="UP001500782">
    <property type="component" value="Unassembled WGS sequence"/>
</dbReference>
<dbReference type="PANTHER" id="PTHR42775:SF2">
    <property type="entry name" value="PERMEASE"/>
    <property type="match status" value="1"/>
</dbReference>
<feature type="transmembrane region" description="Helical" evidence="7">
    <location>
        <begin position="48"/>
        <end position="72"/>
    </location>
</feature>
<comment type="subcellular location">
    <subcellularLocation>
        <location evidence="1">Cell membrane</location>
        <topology evidence="1">Multi-pass membrane protein</topology>
    </subcellularLocation>
</comment>
<evidence type="ECO:0000256" key="4">
    <source>
        <dbReference type="ARBA" id="ARBA00022692"/>
    </source>
</evidence>
<feature type="transmembrane region" description="Helical" evidence="7">
    <location>
        <begin position="199"/>
        <end position="216"/>
    </location>
</feature>
<dbReference type="InterPro" id="IPR005524">
    <property type="entry name" value="DUF318"/>
</dbReference>
<evidence type="ECO:0000256" key="7">
    <source>
        <dbReference type="SAM" id="Phobius"/>
    </source>
</evidence>
<evidence type="ECO:0000256" key="1">
    <source>
        <dbReference type="ARBA" id="ARBA00004651"/>
    </source>
</evidence>
<protein>
    <submittedName>
        <fullName evidence="8">Permease</fullName>
    </submittedName>
</protein>
<dbReference type="PANTHER" id="PTHR42775">
    <property type="entry name" value="PERMEASE RV2963-RELATED"/>
    <property type="match status" value="1"/>
</dbReference>